<organism evidence="1">
    <name type="scientific">marine sediment metagenome</name>
    <dbReference type="NCBI Taxonomy" id="412755"/>
    <lineage>
        <taxon>unclassified sequences</taxon>
        <taxon>metagenomes</taxon>
        <taxon>ecological metagenomes</taxon>
    </lineage>
</organism>
<accession>A0A0F9HJQ1</accession>
<feature type="non-terminal residue" evidence="1">
    <location>
        <position position="1"/>
    </location>
</feature>
<proteinExistence type="predicted"/>
<comment type="caution">
    <text evidence="1">The sequence shown here is derived from an EMBL/GenBank/DDBJ whole genome shotgun (WGS) entry which is preliminary data.</text>
</comment>
<name>A0A0F9HJQ1_9ZZZZ</name>
<protein>
    <submittedName>
        <fullName evidence="1">Uncharacterized protein</fullName>
    </submittedName>
</protein>
<sequence>KNDLETLIRTYLEKIRLVYCESDISKFLYYVNINNEDFNNLNPQSQTVLDTVNKIGEQEIWNISLMMRIRLKNQIQNITNRS</sequence>
<dbReference type="AlphaFoldDB" id="A0A0F9HJQ1"/>
<gene>
    <name evidence="1" type="ORF">LCGC14_1774760</name>
</gene>
<dbReference type="EMBL" id="LAZR01016687">
    <property type="protein sequence ID" value="KKM03407.1"/>
    <property type="molecule type" value="Genomic_DNA"/>
</dbReference>
<reference evidence="1" key="1">
    <citation type="journal article" date="2015" name="Nature">
        <title>Complex archaea that bridge the gap between prokaryotes and eukaryotes.</title>
        <authorList>
            <person name="Spang A."/>
            <person name="Saw J.H."/>
            <person name="Jorgensen S.L."/>
            <person name="Zaremba-Niedzwiedzka K."/>
            <person name="Martijn J."/>
            <person name="Lind A.E."/>
            <person name="van Eijk R."/>
            <person name="Schleper C."/>
            <person name="Guy L."/>
            <person name="Ettema T.J."/>
        </authorList>
    </citation>
    <scope>NUCLEOTIDE SEQUENCE</scope>
</reference>
<evidence type="ECO:0000313" key="1">
    <source>
        <dbReference type="EMBL" id="KKM03407.1"/>
    </source>
</evidence>